<dbReference type="STRING" id="1619103.UU80_C0002G0027"/>
<accession>A0A0G0XD48</accession>
<evidence type="ECO:0000259" key="2">
    <source>
        <dbReference type="Pfam" id="PF18893"/>
    </source>
</evidence>
<reference evidence="3 4" key="1">
    <citation type="journal article" date="2015" name="Nature">
        <title>rRNA introns, odd ribosomes, and small enigmatic genomes across a large radiation of phyla.</title>
        <authorList>
            <person name="Brown C.T."/>
            <person name="Hug L.A."/>
            <person name="Thomas B.C."/>
            <person name="Sharon I."/>
            <person name="Castelle C.J."/>
            <person name="Singh A."/>
            <person name="Wilkins M.J."/>
            <person name="Williams K.H."/>
            <person name="Banfield J.F."/>
        </authorList>
    </citation>
    <scope>NUCLEOTIDE SEQUENCE [LARGE SCALE GENOMIC DNA]</scope>
</reference>
<keyword evidence="1" id="KW-0812">Transmembrane</keyword>
<name>A0A0G0XD48_UNCKA</name>
<dbReference type="Proteomes" id="UP000034920">
    <property type="component" value="Unassembled WGS sequence"/>
</dbReference>
<comment type="caution">
    <text evidence="3">The sequence shown here is derived from an EMBL/GenBank/DDBJ whole genome shotgun (WGS) entry which is preliminary data.</text>
</comment>
<evidence type="ECO:0000313" key="4">
    <source>
        <dbReference type="Proteomes" id="UP000034920"/>
    </source>
</evidence>
<keyword evidence="1" id="KW-0472">Membrane</keyword>
<evidence type="ECO:0000256" key="1">
    <source>
        <dbReference type="SAM" id="Phobius"/>
    </source>
</evidence>
<protein>
    <recommendedName>
        <fullName evidence="2">DUF5652 domain-containing protein</fullName>
    </recommendedName>
</protein>
<dbReference type="Pfam" id="PF18893">
    <property type="entry name" value="DUF5652"/>
    <property type="match status" value="1"/>
</dbReference>
<evidence type="ECO:0000313" key="3">
    <source>
        <dbReference type="EMBL" id="KKS22795.1"/>
    </source>
</evidence>
<keyword evidence="1" id="KW-1133">Transmembrane helix</keyword>
<dbReference type="AlphaFoldDB" id="A0A0G0XD48"/>
<feature type="transmembrane region" description="Helical" evidence="1">
    <location>
        <begin position="36"/>
        <end position="58"/>
    </location>
</feature>
<dbReference type="InterPro" id="IPR043712">
    <property type="entry name" value="DUF5652"/>
</dbReference>
<proteinExistence type="predicted"/>
<feature type="domain" description="DUF5652" evidence="2">
    <location>
        <begin position="7"/>
        <end position="64"/>
    </location>
</feature>
<organism evidence="3 4">
    <name type="scientific">candidate division WWE3 bacterium GW2011_GWA1_41_8</name>
    <dbReference type="NCBI Taxonomy" id="1619103"/>
    <lineage>
        <taxon>Bacteria</taxon>
        <taxon>Katanobacteria</taxon>
    </lineage>
</organism>
<dbReference type="EMBL" id="LCCA01000002">
    <property type="protein sequence ID" value="KKS22795.1"/>
    <property type="molecule type" value="Genomic_DNA"/>
</dbReference>
<feature type="transmembrane region" description="Helical" evidence="1">
    <location>
        <begin position="7"/>
        <end position="30"/>
    </location>
</feature>
<sequence length="68" mass="8152">MEFIEKYSLLIAVIIIWEMIWKGVALWRAGRNNQRYWFVALLVINTIGILEIVYLKFFQKKPSHSHKS</sequence>
<gene>
    <name evidence="3" type="ORF">UU80_C0002G0027</name>
</gene>